<sequence>MVRISSLLAGVFALISVSEACGGWYQCMYASGQNCCVVDSSSGPGACPSYCDGGDAHPVHCIGQITGNSRHPCKGN</sequence>
<proteinExistence type="predicted"/>
<dbReference type="EMBL" id="SRPW01001682">
    <property type="protein sequence ID" value="KAG5999528.1"/>
    <property type="molecule type" value="Genomic_DNA"/>
</dbReference>
<keyword evidence="1" id="KW-0732">Signal</keyword>
<dbReference type="OrthoDB" id="4955186at2759"/>
<feature type="signal peptide" evidence="1">
    <location>
        <begin position="1"/>
        <end position="20"/>
    </location>
</feature>
<comment type="caution">
    <text evidence="2">The sequence shown here is derived from an EMBL/GenBank/DDBJ whole genome shotgun (WGS) entry which is preliminary data.</text>
</comment>
<feature type="chain" id="PRO_5040164366" evidence="1">
    <location>
        <begin position="21"/>
        <end position="76"/>
    </location>
</feature>
<dbReference type="AlphaFoldDB" id="A0A9P7N989"/>
<dbReference type="Proteomes" id="UP000748025">
    <property type="component" value="Unassembled WGS sequence"/>
</dbReference>
<reference evidence="2" key="1">
    <citation type="journal article" date="2020" name="bioRxiv">
        <title>Whole genome comparisons of ergot fungi reveals the divergence and evolution of species within the genus Claviceps are the result of varying mechanisms driving genome evolution and host range expansion.</title>
        <authorList>
            <person name="Wyka S.A."/>
            <person name="Mondo S.J."/>
            <person name="Liu M."/>
            <person name="Dettman J."/>
            <person name="Nalam V."/>
            <person name="Broders K.D."/>
        </authorList>
    </citation>
    <scope>NUCLEOTIDE SEQUENCE</scope>
    <source>
        <strain evidence="2">CCC 602</strain>
    </source>
</reference>
<evidence type="ECO:0000256" key="1">
    <source>
        <dbReference type="SAM" id="SignalP"/>
    </source>
</evidence>
<name>A0A9P7N989_9HYPO</name>
<organism evidence="2 3">
    <name type="scientific">Claviceps pusilla</name>
    <dbReference type="NCBI Taxonomy" id="123648"/>
    <lineage>
        <taxon>Eukaryota</taxon>
        <taxon>Fungi</taxon>
        <taxon>Dikarya</taxon>
        <taxon>Ascomycota</taxon>
        <taxon>Pezizomycotina</taxon>
        <taxon>Sordariomycetes</taxon>
        <taxon>Hypocreomycetidae</taxon>
        <taxon>Hypocreales</taxon>
        <taxon>Clavicipitaceae</taxon>
        <taxon>Claviceps</taxon>
    </lineage>
</organism>
<evidence type="ECO:0000313" key="3">
    <source>
        <dbReference type="Proteomes" id="UP000748025"/>
    </source>
</evidence>
<evidence type="ECO:0000313" key="2">
    <source>
        <dbReference type="EMBL" id="KAG5999528.1"/>
    </source>
</evidence>
<gene>
    <name evidence="2" type="ORF">E4U43_002015</name>
</gene>
<accession>A0A9P7N989</accession>
<keyword evidence="3" id="KW-1185">Reference proteome</keyword>
<protein>
    <submittedName>
        <fullName evidence="2">Uncharacterized protein</fullName>
    </submittedName>
</protein>